<dbReference type="RefSeq" id="WP_021819311.1">
    <property type="nucleotide sequence ID" value="NZ_AVBC01000035.1"/>
</dbReference>
<evidence type="ECO:0000256" key="4">
    <source>
        <dbReference type="ARBA" id="ARBA00023136"/>
    </source>
</evidence>
<dbReference type="eggNOG" id="COG3190">
    <property type="taxonomic scope" value="Bacteria"/>
</dbReference>
<evidence type="ECO:0000256" key="2">
    <source>
        <dbReference type="ARBA" id="ARBA00022692"/>
    </source>
</evidence>
<accession>W1N5D9</accession>
<dbReference type="AlphaFoldDB" id="W1N5D9"/>
<evidence type="ECO:0000256" key="6">
    <source>
        <dbReference type="ARBA" id="ARBA00037937"/>
    </source>
</evidence>
<keyword evidence="9" id="KW-1185">Reference proteome</keyword>
<comment type="subcellular location">
    <subcellularLocation>
        <location evidence="7">Cell membrane</location>
    </subcellularLocation>
    <subcellularLocation>
        <location evidence="7">Bacterial flagellum basal body</location>
    </subcellularLocation>
</comment>
<evidence type="ECO:0000256" key="7">
    <source>
        <dbReference type="RuleBase" id="RU362064"/>
    </source>
</evidence>
<gene>
    <name evidence="8" type="ORF">BJB45_19520</name>
</gene>
<keyword evidence="5 7" id="KW-0975">Bacterial flagellum</keyword>
<dbReference type="PATRIC" id="fig|1178482.3.peg.2359"/>
<evidence type="ECO:0000256" key="3">
    <source>
        <dbReference type="ARBA" id="ARBA00022989"/>
    </source>
</evidence>
<evidence type="ECO:0000256" key="1">
    <source>
        <dbReference type="ARBA" id="ARBA00022475"/>
    </source>
</evidence>
<dbReference type="KEGG" id="hhu:AR456_19690"/>
<dbReference type="Pfam" id="PF04347">
    <property type="entry name" value="FliO"/>
    <property type="match status" value="1"/>
</dbReference>
<keyword evidence="3 7" id="KW-1133">Transmembrane helix</keyword>
<dbReference type="EMBL" id="AVBC01000035">
    <property type="protein sequence ID" value="ERL50787.1"/>
    <property type="molecule type" value="Genomic_DNA"/>
</dbReference>
<dbReference type="OrthoDB" id="6897726at2"/>
<sequence>MSIDSSATINQSLESLTQSGDNLLGMAMLGKTAAALAVVLLIILGLAALVRRRGLPRQSQQLTLKVIGSTPIGPREKVVVVQVEDRWLVLGVGGNQITRLDSLEAREEQASGSEVELQGSFAERFAQALKANLSRRGTGS</sequence>
<keyword evidence="4 7" id="KW-0472">Membrane</keyword>
<keyword evidence="1 7" id="KW-1003">Cell membrane</keyword>
<dbReference type="Proteomes" id="UP000019113">
    <property type="component" value="Unassembled WGS sequence"/>
</dbReference>
<dbReference type="STRING" id="1178482.AR456_19690"/>
<reference evidence="8 9" key="1">
    <citation type="submission" date="2013-08" db="EMBL/GenBank/DDBJ databases">
        <title>draft genome of Halomonas huanghegensis, strain BJGMM-B45T.</title>
        <authorList>
            <person name="Miao C."/>
            <person name="Wan Y."/>
            <person name="Jin W."/>
        </authorList>
    </citation>
    <scope>NUCLEOTIDE SEQUENCE [LARGE SCALE GENOMIC DNA]</scope>
    <source>
        <strain evidence="8 9">BJGMM-B45</strain>
    </source>
</reference>
<name>W1N5D9_9GAMM</name>
<comment type="caution">
    <text evidence="8">The sequence shown here is derived from an EMBL/GenBank/DDBJ whole genome shotgun (WGS) entry which is preliminary data.</text>
</comment>
<evidence type="ECO:0000256" key="5">
    <source>
        <dbReference type="ARBA" id="ARBA00023143"/>
    </source>
</evidence>
<dbReference type="InterPro" id="IPR022781">
    <property type="entry name" value="Flagellar_biosynth_FliO"/>
</dbReference>
<keyword evidence="2 7" id="KW-0812">Transmembrane</keyword>
<dbReference type="GO" id="GO:0044781">
    <property type="term" value="P:bacterial-type flagellum organization"/>
    <property type="evidence" value="ECO:0007669"/>
    <property type="project" value="UniProtKB-UniRule"/>
</dbReference>
<feature type="transmembrane region" description="Helical" evidence="7">
    <location>
        <begin position="32"/>
        <end position="50"/>
    </location>
</feature>
<proteinExistence type="inferred from homology"/>
<dbReference type="PANTHER" id="PTHR38766">
    <property type="entry name" value="FLAGELLAR PROTEIN FLIO"/>
    <property type="match status" value="1"/>
</dbReference>
<dbReference type="InterPro" id="IPR052205">
    <property type="entry name" value="FliO/MopB"/>
</dbReference>
<evidence type="ECO:0000313" key="9">
    <source>
        <dbReference type="Proteomes" id="UP000019113"/>
    </source>
</evidence>
<evidence type="ECO:0000313" key="8">
    <source>
        <dbReference type="EMBL" id="ERL50787.1"/>
    </source>
</evidence>
<dbReference type="GO" id="GO:0009425">
    <property type="term" value="C:bacterial-type flagellum basal body"/>
    <property type="evidence" value="ECO:0007669"/>
    <property type="project" value="UniProtKB-SubCell"/>
</dbReference>
<dbReference type="PANTHER" id="PTHR38766:SF1">
    <property type="entry name" value="FLAGELLAR PROTEIN FLIO"/>
    <property type="match status" value="1"/>
</dbReference>
<comment type="similarity">
    <text evidence="6 7">Belongs to the FliO/MopB family.</text>
</comment>
<organism evidence="8 9">
    <name type="scientific">Halomonas huangheensis</name>
    <dbReference type="NCBI Taxonomy" id="1178482"/>
    <lineage>
        <taxon>Bacteria</taxon>
        <taxon>Pseudomonadati</taxon>
        <taxon>Pseudomonadota</taxon>
        <taxon>Gammaproteobacteria</taxon>
        <taxon>Oceanospirillales</taxon>
        <taxon>Halomonadaceae</taxon>
        <taxon>Halomonas</taxon>
    </lineage>
</organism>
<protein>
    <recommendedName>
        <fullName evidence="7">Flagellar protein</fullName>
    </recommendedName>
</protein>
<dbReference type="GO" id="GO:0005886">
    <property type="term" value="C:plasma membrane"/>
    <property type="evidence" value="ECO:0007669"/>
    <property type="project" value="UniProtKB-SubCell"/>
</dbReference>
<dbReference type="NCBIfam" id="TIGR03500">
    <property type="entry name" value="FliO_TIGR"/>
    <property type="match status" value="1"/>
</dbReference>